<comment type="caution">
    <text evidence="1">The sequence shown here is derived from an EMBL/GenBank/DDBJ whole genome shotgun (WGS) entry which is preliminary data.</text>
</comment>
<reference evidence="1" key="1">
    <citation type="submission" date="2020-06" db="EMBL/GenBank/DDBJ databases">
        <authorList>
            <consortium name="Plant Systems Biology data submission"/>
        </authorList>
    </citation>
    <scope>NUCLEOTIDE SEQUENCE</scope>
    <source>
        <strain evidence="1">D6</strain>
    </source>
</reference>
<dbReference type="Proteomes" id="UP001153069">
    <property type="component" value="Unassembled WGS sequence"/>
</dbReference>
<organism evidence="1 2">
    <name type="scientific">Seminavis robusta</name>
    <dbReference type="NCBI Taxonomy" id="568900"/>
    <lineage>
        <taxon>Eukaryota</taxon>
        <taxon>Sar</taxon>
        <taxon>Stramenopiles</taxon>
        <taxon>Ochrophyta</taxon>
        <taxon>Bacillariophyta</taxon>
        <taxon>Bacillariophyceae</taxon>
        <taxon>Bacillariophycidae</taxon>
        <taxon>Naviculales</taxon>
        <taxon>Naviculaceae</taxon>
        <taxon>Seminavis</taxon>
    </lineage>
</organism>
<sequence length="199" mass="21979">MYSSRRLLATSSSSGRGALGGGFSKDNLTEWAAREWGEVAEPGHYIDLHSHKISPECAAVLERHSRPSTAMSRAFFGSSVFAPERFLVSTLGFSKNDILPSVFRKGDSYLFFTATESTPHELILGWKLGQSRGCTMLAVDPRARLVYLGSGIEKADYHRGVLFRKILTPFHIFYSNLLIKGMVKELEDECAKLESPGSG</sequence>
<proteinExistence type="predicted"/>
<evidence type="ECO:0000313" key="1">
    <source>
        <dbReference type="EMBL" id="CAB9524030.1"/>
    </source>
</evidence>
<protein>
    <submittedName>
        <fullName evidence="1">Uncharacterized protein</fullName>
    </submittedName>
</protein>
<dbReference type="AlphaFoldDB" id="A0A9N8ESQ4"/>
<name>A0A9N8ESQ4_9STRA</name>
<accession>A0A9N8ESQ4</accession>
<dbReference type="EMBL" id="CAICTM010001484">
    <property type="protein sequence ID" value="CAB9524030.1"/>
    <property type="molecule type" value="Genomic_DNA"/>
</dbReference>
<keyword evidence="2" id="KW-1185">Reference proteome</keyword>
<gene>
    <name evidence="1" type="ORF">SEMRO_1486_G276640.1</name>
</gene>
<evidence type="ECO:0000313" key="2">
    <source>
        <dbReference type="Proteomes" id="UP001153069"/>
    </source>
</evidence>